<dbReference type="NCBIfam" id="TIGR00711">
    <property type="entry name" value="efflux_EmrB"/>
    <property type="match status" value="1"/>
</dbReference>
<evidence type="ECO:0000256" key="6">
    <source>
        <dbReference type="ARBA" id="ARBA00022989"/>
    </source>
</evidence>
<proteinExistence type="inferred from homology"/>
<evidence type="ECO:0000256" key="4">
    <source>
        <dbReference type="ARBA" id="ARBA00022475"/>
    </source>
</evidence>
<dbReference type="InterPro" id="IPR036259">
    <property type="entry name" value="MFS_trans_sf"/>
</dbReference>
<keyword evidence="7 8" id="KW-0472">Membrane</keyword>
<evidence type="ECO:0000313" key="11">
    <source>
        <dbReference type="Proteomes" id="UP000285190"/>
    </source>
</evidence>
<comment type="similarity">
    <text evidence="2">Belongs to the major facilitator superfamily. EmrB family.</text>
</comment>
<feature type="transmembrane region" description="Helical" evidence="8">
    <location>
        <begin position="493"/>
        <end position="510"/>
    </location>
</feature>
<evidence type="ECO:0000256" key="5">
    <source>
        <dbReference type="ARBA" id="ARBA00022692"/>
    </source>
</evidence>
<protein>
    <submittedName>
        <fullName evidence="10">DHA2 family efflux MFS transporter permease subunit</fullName>
    </submittedName>
</protein>
<keyword evidence="4" id="KW-1003">Cell membrane</keyword>
<dbReference type="InterPro" id="IPR011701">
    <property type="entry name" value="MFS"/>
</dbReference>
<dbReference type="EMBL" id="QYUN01000002">
    <property type="protein sequence ID" value="RJG06443.1"/>
    <property type="molecule type" value="Genomic_DNA"/>
</dbReference>
<evidence type="ECO:0000256" key="1">
    <source>
        <dbReference type="ARBA" id="ARBA00004651"/>
    </source>
</evidence>
<feature type="transmembrane region" description="Helical" evidence="8">
    <location>
        <begin position="25"/>
        <end position="47"/>
    </location>
</feature>
<evidence type="ECO:0000256" key="7">
    <source>
        <dbReference type="ARBA" id="ARBA00023136"/>
    </source>
</evidence>
<dbReference type="GO" id="GO:0022857">
    <property type="term" value="F:transmembrane transporter activity"/>
    <property type="evidence" value="ECO:0007669"/>
    <property type="project" value="InterPro"/>
</dbReference>
<dbReference type="Pfam" id="PF07690">
    <property type="entry name" value="MFS_1"/>
    <property type="match status" value="1"/>
</dbReference>
<evidence type="ECO:0000256" key="8">
    <source>
        <dbReference type="SAM" id="Phobius"/>
    </source>
</evidence>
<dbReference type="Proteomes" id="UP000285190">
    <property type="component" value="Unassembled WGS sequence"/>
</dbReference>
<accession>A0A418X1W5</accession>
<dbReference type="OrthoDB" id="9807274at2"/>
<keyword evidence="11" id="KW-1185">Reference proteome</keyword>
<name>A0A418X1W5_9BURK</name>
<feature type="transmembrane region" description="Helical" evidence="8">
    <location>
        <begin position="93"/>
        <end position="112"/>
    </location>
</feature>
<comment type="subcellular location">
    <subcellularLocation>
        <location evidence="1">Cell membrane</location>
        <topology evidence="1">Multi-pass membrane protein</topology>
    </subcellularLocation>
</comment>
<reference evidence="10 11" key="1">
    <citation type="submission" date="2018-09" db="EMBL/GenBank/DDBJ databases">
        <authorList>
            <person name="Zhu H."/>
        </authorList>
    </citation>
    <scope>NUCLEOTIDE SEQUENCE [LARGE SCALE GENOMIC DNA]</scope>
    <source>
        <strain evidence="10 11">K2R10-39</strain>
    </source>
</reference>
<feature type="transmembrane region" description="Helical" evidence="8">
    <location>
        <begin position="246"/>
        <end position="267"/>
    </location>
</feature>
<dbReference type="SUPFAM" id="SSF103473">
    <property type="entry name" value="MFS general substrate transporter"/>
    <property type="match status" value="1"/>
</dbReference>
<dbReference type="InterPro" id="IPR004638">
    <property type="entry name" value="EmrB-like"/>
</dbReference>
<sequence length="522" mass="56085">MQAQAANDSHPAVAPQTPAPLKGPALFLLTVAAALSTFMEILDITIANVSIPTIAGSLGVSTSQGTWIISAYSVAAAIAVPLTGWLARRVGEVKLFVVSVLAFTLMSALAAFSVNLPMLVICRLLQGLVSGPMVPLSQTLLVRNFPPEKRGAALGLWAMTVILAPICGPLLGGYISDNYHWSWIFLINIPIGLFGAITIWTLMRKRDSVTEKIPLDITGLALMVVGIGSLQLMLEIGKDHDWFASPLIVSLGVIAAVALTFFIAWVLTSRQPVVDLQLFKDINFRYGVILLSVGFMTYFGSVVIFPLWLQAVMGYTSAQAGMAMAPVGIFTLILSPLIGRNIASLNLRALATFSFIVMGGVSLWNSLLSLEVGFWDIVNPRLVQGIGMACFFMPVQSLMLSNITPDRMAAASGLSNFLRTLGAAMGTAISITAWEHLATSHHARLAENITQYSPASNDYLNTLRASGLSMQQTYAVVERMLNAQSYMLATNEFFVYCGFAFFALTGLVWLTKPKKGAAASGH</sequence>
<evidence type="ECO:0000256" key="3">
    <source>
        <dbReference type="ARBA" id="ARBA00022448"/>
    </source>
</evidence>
<dbReference type="PRINTS" id="PR01036">
    <property type="entry name" value="TCRTETB"/>
</dbReference>
<keyword evidence="6 8" id="KW-1133">Transmembrane helix</keyword>
<keyword evidence="3" id="KW-0813">Transport</keyword>
<dbReference type="RefSeq" id="WP_119739022.1">
    <property type="nucleotide sequence ID" value="NZ_QYUN01000002.1"/>
</dbReference>
<dbReference type="GO" id="GO:0005886">
    <property type="term" value="C:plasma membrane"/>
    <property type="evidence" value="ECO:0007669"/>
    <property type="project" value="UniProtKB-SubCell"/>
</dbReference>
<feature type="transmembrane region" description="Helical" evidence="8">
    <location>
        <begin position="288"/>
        <end position="308"/>
    </location>
</feature>
<organism evidence="10 11">
    <name type="scientific">Noviherbaspirillum cavernae</name>
    <dbReference type="NCBI Taxonomy" id="2320862"/>
    <lineage>
        <taxon>Bacteria</taxon>
        <taxon>Pseudomonadati</taxon>
        <taxon>Pseudomonadota</taxon>
        <taxon>Betaproteobacteria</taxon>
        <taxon>Burkholderiales</taxon>
        <taxon>Oxalobacteraceae</taxon>
        <taxon>Noviherbaspirillum</taxon>
    </lineage>
</organism>
<evidence type="ECO:0000256" key="2">
    <source>
        <dbReference type="ARBA" id="ARBA00008537"/>
    </source>
</evidence>
<feature type="transmembrane region" description="Helical" evidence="8">
    <location>
        <begin position="320"/>
        <end position="338"/>
    </location>
</feature>
<dbReference type="CDD" id="cd17503">
    <property type="entry name" value="MFS_LmrB_MDR_like"/>
    <property type="match status" value="1"/>
</dbReference>
<feature type="transmembrane region" description="Helical" evidence="8">
    <location>
        <begin position="215"/>
        <end position="234"/>
    </location>
</feature>
<keyword evidence="5 8" id="KW-0812">Transmembrane</keyword>
<dbReference type="Gene3D" id="1.20.1720.10">
    <property type="entry name" value="Multidrug resistance protein D"/>
    <property type="match status" value="1"/>
</dbReference>
<dbReference type="InterPro" id="IPR020846">
    <property type="entry name" value="MFS_dom"/>
</dbReference>
<evidence type="ECO:0000313" key="10">
    <source>
        <dbReference type="EMBL" id="RJG06443.1"/>
    </source>
</evidence>
<dbReference type="Gene3D" id="1.20.1250.20">
    <property type="entry name" value="MFS general substrate transporter like domains"/>
    <property type="match status" value="1"/>
</dbReference>
<feature type="transmembrane region" description="Helical" evidence="8">
    <location>
        <begin position="154"/>
        <end position="175"/>
    </location>
</feature>
<feature type="transmembrane region" description="Helical" evidence="8">
    <location>
        <begin position="416"/>
        <end position="434"/>
    </location>
</feature>
<comment type="caution">
    <text evidence="10">The sequence shown here is derived from an EMBL/GenBank/DDBJ whole genome shotgun (WGS) entry which is preliminary data.</text>
</comment>
<dbReference type="PANTHER" id="PTHR42718:SF9">
    <property type="entry name" value="MAJOR FACILITATOR SUPERFAMILY MULTIDRUG TRANSPORTER MFSC"/>
    <property type="match status" value="1"/>
</dbReference>
<feature type="transmembrane region" description="Helical" evidence="8">
    <location>
        <begin position="118"/>
        <end position="142"/>
    </location>
</feature>
<dbReference type="PROSITE" id="PS50850">
    <property type="entry name" value="MFS"/>
    <property type="match status" value="1"/>
</dbReference>
<feature type="transmembrane region" description="Helical" evidence="8">
    <location>
        <begin position="181"/>
        <end position="203"/>
    </location>
</feature>
<dbReference type="AlphaFoldDB" id="A0A418X1W5"/>
<feature type="transmembrane region" description="Helical" evidence="8">
    <location>
        <begin position="67"/>
        <end position="86"/>
    </location>
</feature>
<feature type="transmembrane region" description="Helical" evidence="8">
    <location>
        <begin position="350"/>
        <end position="370"/>
    </location>
</feature>
<dbReference type="PANTHER" id="PTHR42718">
    <property type="entry name" value="MAJOR FACILITATOR SUPERFAMILY MULTIDRUG TRANSPORTER MFSC"/>
    <property type="match status" value="1"/>
</dbReference>
<evidence type="ECO:0000259" key="9">
    <source>
        <dbReference type="PROSITE" id="PS50850"/>
    </source>
</evidence>
<feature type="transmembrane region" description="Helical" evidence="8">
    <location>
        <begin position="382"/>
        <end position="404"/>
    </location>
</feature>
<gene>
    <name evidence="10" type="ORF">D3870_10845</name>
</gene>
<feature type="domain" description="Major facilitator superfamily (MFS) profile" evidence="9">
    <location>
        <begin position="29"/>
        <end position="515"/>
    </location>
</feature>